<keyword evidence="3" id="KW-0472">Membrane</keyword>
<feature type="coiled-coil region" evidence="1">
    <location>
        <begin position="69"/>
        <end position="140"/>
    </location>
</feature>
<gene>
    <name evidence="4" type="ORF">C8E01_102437</name>
</gene>
<dbReference type="AlphaFoldDB" id="A0A2U1B3M9"/>
<protein>
    <submittedName>
        <fullName evidence="4">Uncharacterized protein</fullName>
    </submittedName>
</protein>
<dbReference type="OrthoDB" id="966051at2"/>
<feature type="coiled-coil region" evidence="1">
    <location>
        <begin position="441"/>
        <end position="513"/>
    </location>
</feature>
<feature type="coiled-coil region" evidence="1">
    <location>
        <begin position="897"/>
        <end position="924"/>
    </location>
</feature>
<keyword evidence="1" id="KW-0175">Coiled coil</keyword>
<keyword evidence="3" id="KW-1133">Transmembrane helix</keyword>
<sequence length="1143" mass="128367">MGEVVQKFILDLTGPISGLERTAALMQDLHSKVDSLQKTTKTAFSNVADVADNYNKSLGDGVKMYDKVAAAAKAAAKAQEDSLNGANAEVGDLKKSIQQLQIAMNSYKAIVDKSTDTKRIAEYNAKIVSVQKEIDRLGNIGRRGFDSLGNPIKAQLGLMEKLQRQADLYRKAIQQATLPENISKYNKRLEETESLLKKTAAVGRSGFDEFGNATQKSGGLMQSLKGNVLQFAGAVGIAFGVQQVLQFGKELFDLAKKAEGVELAFARIGSREQMQKLREQTKGTVSDLQLMQSAVKASNFKIPLDTLGSGLAFAQKRARETGESVDFLVDSIVNGIGRKSPLILDNLGLSVTEIQKEFQKTGDFATAVGNIIQREMEASGESVNYLADRTDRLSATWENIRLGAGKFMQWLFDPTALDTERVAEMTEELAKNYGKIKELSIAALDSHIDKLMDQKRELDAKRKQLVKDVEEGRISDAAGQVKDSPLMYQSKAIENVLSQLQNQSKTLKEQERAKANILTITELQAKAEAKITEAMNIIPETDKDKADRTRLLQEAEDIQKEIDLILGKGDKEAQKKRDEANKKREQAEQELNRMLLQLTEDAARARIEMLDKNSKQYLDAVRKHELDALAEMEKSMRQKQREAGLSSELSTDQLEQLRILSQQINKKYYDELYKQQQQQRDKILDLQKDSDAKELQQLENKYDAEIRAAEEAGQREVAIALRTAKEREKARLTRSLANKNIDYQEELSTQGALLDLNSLQGVDAVEIERLKQEKLLDLQIEFARKRLALIANETDDESTLRQLQLKNMLLELNKQKEDLENEQSKFSLQRLLGLDDEQYAAMTDAMNTTLNYVQEWTQNMVALRQREVESLTRQIDEKGRELDREIALAQEGFASNVQTKQAEYDQLKQQREQAMRDQQKAQRQQVLLDSALQISNMITSSSEIFKVMSPIPFVGVPLAIGLIATMFGAFFAAKSKAMQAASVKTYAKGGEGSLINGPSHAQGGIDVVENRTGRRIANIEGGENFYVTNKKSTDKYWPWLDAINANDERALSKLSLDWMLNGTGVITPNPETPQRLQQLQTEVKVVQVTGGQQKVENQIREMKQMTGYLKDLRDQGKGAFEVYETETHRVEKQGSRTRHIRKQ</sequence>
<dbReference type="RefSeq" id="WP_116542268.1">
    <property type="nucleotide sequence ID" value="NZ_QEKI01000002.1"/>
</dbReference>
<dbReference type="EMBL" id="QEKI01000002">
    <property type="protein sequence ID" value="PVY43258.1"/>
    <property type="molecule type" value="Genomic_DNA"/>
</dbReference>
<reference evidence="4 5" key="1">
    <citation type="submission" date="2018-04" db="EMBL/GenBank/DDBJ databases">
        <title>Genomic Encyclopedia of Type Strains, Phase IV (KMG-IV): sequencing the most valuable type-strain genomes for metagenomic binning, comparative biology and taxonomic classification.</title>
        <authorList>
            <person name="Goeker M."/>
        </authorList>
    </citation>
    <scope>NUCLEOTIDE SEQUENCE [LARGE SCALE GENOMIC DNA]</scope>
    <source>
        <strain evidence="4 5">DSM 100231</strain>
    </source>
</reference>
<dbReference type="Proteomes" id="UP000245466">
    <property type="component" value="Unassembled WGS sequence"/>
</dbReference>
<name>A0A2U1B3M9_9BACT</name>
<evidence type="ECO:0000256" key="1">
    <source>
        <dbReference type="SAM" id="Coils"/>
    </source>
</evidence>
<accession>A0A2U1B3M9</accession>
<evidence type="ECO:0000256" key="2">
    <source>
        <dbReference type="SAM" id="MobiDB-lite"/>
    </source>
</evidence>
<feature type="coiled-coil region" evidence="1">
    <location>
        <begin position="669"/>
        <end position="715"/>
    </location>
</feature>
<feature type="coiled-coil region" evidence="1">
    <location>
        <begin position="800"/>
        <end position="829"/>
    </location>
</feature>
<keyword evidence="5" id="KW-1185">Reference proteome</keyword>
<proteinExistence type="predicted"/>
<evidence type="ECO:0000313" key="5">
    <source>
        <dbReference type="Proteomes" id="UP000245466"/>
    </source>
</evidence>
<comment type="caution">
    <text evidence="4">The sequence shown here is derived from an EMBL/GenBank/DDBJ whole genome shotgun (WGS) entry which is preliminary data.</text>
</comment>
<keyword evidence="3" id="KW-0812">Transmembrane</keyword>
<organism evidence="4 5">
    <name type="scientific">Pontibacter virosus</name>
    <dbReference type="NCBI Taxonomy" id="1765052"/>
    <lineage>
        <taxon>Bacteria</taxon>
        <taxon>Pseudomonadati</taxon>
        <taxon>Bacteroidota</taxon>
        <taxon>Cytophagia</taxon>
        <taxon>Cytophagales</taxon>
        <taxon>Hymenobacteraceae</taxon>
        <taxon>Pontibacter</taxon>
    </lineage>
</organism>
<feature type="transmembrane region" description="Helical" evidence="3">
    <location>
        <begin position="951"/>
        <end position="973"/>
    </location>
</feature>
<evidence type="ECO:0000256" key="3">
    <source>
        <dbReference type="SAM" id="Phobius"/>
    </source>
</evidence>
<evidence type="ECO:0000313" key="4">
    <source>
        <dbReference type="EMBL" id="PVY43258.1"/>
    </source>
</evidence>
<feature type="region of interest" description="Disordered" evidence="2">
    <location>
        <begin position="569"/>
        <end position="588"/>
    </location>
</feature>